<name>A0A0E9U629_ANGAN</name>
<reference evidence="1" key="1">
    <citation type="submission" date="2014-11" db="EMBL/GenBank/DDBJ databases">
        <authorList>
            <person name="Amaro Gonzalez C."/>
        </authorList>
    </citation>
    <scope>NUCLEOTIDE SEQUENCE</scope>
</reference>
<sequence length="28" mass="3205">MQISHHGNNWLSCCEIKSSLEQQPALFC</sequence>
<protein>
    <submittedName>
        <fullName evidence="1">Uncharacterized protein</fullName>
    </submittedName>
</protein>
<reference evidence="1" key="2">
    <citation type="journal article" date="2015" name="Fish Shellfish Immunol.">
        <title>Early steps in the European eel (Anguilla anguilla)-Vibrio vulnificus interaction in the gills: Role of the RtxA13 toxin.</title>
        <authorList>
            <person name="Callol A."/>
            <person name="Pajuelo D."/>
            <person name="Ebbesson L."/>
            <person name="Teles M."/>
            <person name="MacKenzie S."/>
            <person name="Amaro C."/>
        </authorList>
    </citation>
    <scope>NUCLEOTIDE SEQUENCE</scope>
</reference>
<proteinExistence type="predicted"/>
<organism evidence="1">
    <name type="scientific">Anguilla anguilla</name>
    <name type="common">European freshwater eel</name>
    <name type="synonym">Muraena anguilla</name>
    <dbReference type="NCBI Taxonomy" id="7936"/>
    <lineage>
        <taxon>Eukaryota</taxon>
        <taxon>Metazoa</taxon>
        <taxon>Chordata</taxon>
        <taxon>Craniata</taxon>
        <taxon>Vertebrata</taxon>
        <taxon>Euteleostomi</taxon>
        <taxon>Actinopterygii</taxon>
        <taxon>Neopterygii</taxon>
        <taxon>Teleostei</taxon>
        <taxon>Anguilliformes</taxon>
        <taxon>Anguillidae</taxon>
        <taxon>Anguilla</taxon>
    </lineage>
</organism>
<accession>A0A0E9U629</accession>
<evidence type="ECO:0000313" key="1">
    <source>
        <dbReference type="EMBL" id="JAH60625.1"/>
    </source>
</evidence>
<dbReference type="EMBL" id="GBXM01047952">
    <property type="protein sequence ID" value="JAH60625.1"/>
    <property type="molecule type" value="Transcribed_RNA"/>
</dbReference>
<dbReference type="AlphaFoldDB" id="A0A0E9U629"/>